<evidence type="ECO:0000313" key="2">
    <source>
        <dbReference type="Proteomes" id="UP000515369"/>
    </source>
</evidence>
<organism evidence="1 2">
    <name type="scientific">Spirosoma foliorum</name>
    <dbReference type="NCBI Taxonomy" id="2710596"/>
    <lineage>
        <taxon>Bacteria</taxon>
        <taxon>Pseudomonadati</taxon>
        <taxon>Bacteroidota</taxon>
        <taxon>Cytophagia</taxon>
        <taxon>Cytophagales</taxon>
        <taxon>Cytophagaceae</taxon>
        <taxon>Spirosoma</taxon>
    </lineage>
</organism>
<accession>A0A7G5GNX0</accession>
<proteinExistence type="predicted"/>
<keyword evidence="2" id="KW-1185">Reference proteome</keyword>
<dbReference type="RefSeq" id="WP_182457677.1">
    <property type="nucleotide sequence ID" value="NZ_CP059732.1"/>
</dbReference>
<name>A0A7G5GNX0_9BACT</name>
<reference evidence="1 2" key="1">
    <citation type="submission" date="2020-07" db="EMBL/GenBank/DDBJ databases">
        <title>Spirosoma foliorum sp. nov., isolated from the leaves on the Nejang mountain Korea, Republic of.</title>
        <authorList>
            <person name="Ho H."/>
            <person name="Lee Y.-J."/>
            <person name="Nurcahyanto D.-A."/>
            <person name="Kim S.-G."/>
        </authorList>
    </citation>
    <scope>NUCLEOTIDE SEQUENCE [LARGE SCALE GENOMIC DNA]</scope>
    <source>
        <strain evidence="1 2">PL0136</strain>
    </source>
</reference>
<dbReference type="PROSITE" id="PS51257">
    <property type="entry name" value="PROKAR_LIPOPROTEIN"/>
    <property type="match status" value="1"/>
</dbReference>
<protein>
    <submittedName>
        <fullName evidence="1">Uncharacterized protein</fullName>
    </submittedName>
</protein>
<dbReference type="Proteomes" id="UP000515369">
    <property type="component" value="Chromosome"/>
</dbReference>
<sequence>MKLIQVFILIQGPLLFFGCPRQDMPPLCPAPDSLVVDATCYKPSEGVTVRAMGLSKLDSMTRFKWDVFIFADSSGREYFDHTDITIDKKGQSQITIPDSLLKDNQKFYIAVNAYCEGVERGPGLRYNQFVKRFKKQDAC</sequence>
<gene>
    <name evidence="1" type="ORF">H3H32_21465</name>
</gene>
<dbReference type="EMBL" id="CP059732">
    <property type="protein sequence ID" value="QMW00562.1"/>
    <property type="molecule type" value="Genomic_DNA"/>
</dbReference>
<evidence type="ECO:0000313" key="1">
    <source>
        <dbReference type="EMBL" id="QMW00562.1"/>
    </source>
</evidence>
<dbReference type="KEGG" id="sfol:H3H32_21465"/>
<dbReference type="AlphaFoldDB" id="A0A7G5GNX0"/>